<dbReference type="Pfam" id="PF23286">
    <property type="entry name" value="LRR_13"/>
    <property type="match status" value="1"/>
</dbReference>
<dbReference type="EC" id="3.2.2.6" evidence="1"/>
<accession>A0A1U7X4Z1</accession>
<dbReference type="GeneID" id="104234118"/>
<dbReference type="SMART" id="SM00369">
    <property type="entry name" value="LRR_TYP"/>
    <property type="match status" value="4"/>
</dbReference>
<dbReference type="Gene3D" id="3.40.50.10140">
    <property type="entry name" value="Toll/interleukin-1 receptor homology (TIR) domain"/>
    <property type="match status" value="1"/>
</dbReference>
<dbReference type="InterPro" id="IPR035897">
    <property type="entry name" value="Toll_tir_struct_dom_sf"/>
</dbReference>
<dbReference type="Gene3D" id="3.80.10.10">
    <property type="entry name" value="Ribonuclease Inhibitor"/>
    <property type="match status" value="4"/>
</dbReference>
<dbReference type="GO" id="GO:0061809">
    <property type="term" value="F:NAD+ nucleosidase activity, cyclic ADP-ribose generating"/>
    <property type="evidence" value="ECO:0007669"/>
    <property type="project" value="UniProtKB-EC"/>
</dbReference>
<reference evidence="11" key="2">
    <citation type="submission" date="2025-08" db="UniProtKB">
        <authorList>
            <consortium name="RefSeq"/>
        </authorList>
    </citation>
    <scope>IDENTIFICATION</scope>
    <source>
        <tissue evidence="11">Leaf</tissue>
    </source>
</reference>
<evidence type="ECO:0000256" key="2">
    <source>
        <dbReference type="ARBA" id="ARBA00022614"/>
    </source>
</evidence>
<evidence type="ECO:0000313" key="10">
    <source>
        <dbReference type="Proteomes" id="UP000189701"/>
    </source>
</evidence>
<feature type="compositionally biased region" description="Basic and acidic residues" evidence="8">
    <location>
        <begin position="1450"/>
        <end position="1461"/>
    </location>
</feature>
<dbReference type="GO" id="GO:0006952">
    <property type="term" value="P:defense response"/>
    <property type="evidence" value="ECO:0007669"/>
    <property type="project" value="UniProtKB-KW"/>
</dbReference>
<protein>
    <recommendedName>
        <fullName evidence="1">ADP-ribosyl cyclase/cyclic ADP-ribose hydrolase</fullName>
        <ecNumber evidence="1">3.2.2.6</ecNumber>
    </recommendedName>
</protein>
<keyword evidence="3" id="KW-0677">Repeat</keyword>
<keyword evidence="2" id="KW-0433">Leucine-rich repeat</keyword>
<dbReference type="Pfam" id="PF23282">
    <property type="entry name" value="WHD_ROQ1"/>
    <property type="match status" value="1"/>
</dbReference>
<dbReference type="InterPro" id="IPR055414">
    <property type="entry name" value="LRR_R13L4/SHOC2-like"/>
</dbReference>
<keyword evidence="5" id="KW-0611">Plant defense</keyword>
<dbReference type="InterPro" id="IPR045344">
    <property type="entry name" value="C-JID"/>
</dbReference>
<evidence type="ECO:0000313" key="11">
    <source>
        <dbReference type="RefSeq" id="XP_009785918.1"/>
    </source>
</evidence>
<gene>
    <name evidence="11" type="primary">LOC104234118</name>
</gene>
<feature type="domain" description="TIR" evidence="9">
    <location>
        <begin position="90"/>
        <end position="259"/>
    </location>
</feature>
<dbReference type="SUPFAM" id="SSF52058">
    <property type="entry name" value="L domain-like"/>
    <property type="match status" value="1"/>
</dbReference>
<dbReference type="InterPro" id="IPR027417">
    <property type="entry name" value="P-loop_NTPase"/>
</dbReference>
<dbReference type="InterPro" id="IPR032675">
    <property type="entry name" value="LRR_dom_sf"/>
</dbReference>
<dbReference type="GO" id="GO:0043531">
    <property type="term" value="F:ADP binding"/>
    <property type="evidence" value="ECO:0007669"/>
    <property type="project" value="InterPro"/>
</dbReference>
<keyword evidence="4" id="KW-0378">Hydrolase</keyword>
<comment type="catalytic activity">
    <reaction evidence="7">
        <text>NAD(+) + H2O = ADP-D-ribose + nicotinamide + H(+)</text>
        <dbReference type="Rhea" id="RHEA:16301"/>
        <dbReference type="ChEBI" id="CHEBI:15377"/>
        <dbReference type="ChEBI" id="CHEBI:15378"/>
        <dbReference type="ChEBI" id="CHEBI:17154"/>
        <dbReference type="ChEBI" id="CHEBI:57540"/>
        <dbReference type="ChEBI" id="CHEBI:57967"/>
        <dbReference type="EC" id="3.2.2.6"/>
    </reaction>
    <physiologicalReaction direction="left-to-right" evidence="7">
        <dbReference type="Rhea" id="RHEA:16302"/>
    </physiologicalReaction>
</comment>
<organism evidence="10 11">
    <name type="scientific">Nicotiana sylvestris</name>
    <name type="common">Wood tobacco</name>
    <name type="synonym">South American tobacco</name>
    <dbReference type="NCBI Taxonomy" id="4096"/>
    <lineage>
        <taxon>Eukaryota</taxon>
        <taxon>Viridiplantae</taxon>
        <taxon>Streptophyta</taxon>
        <taxon>Embryophyta</taxon>
        <taxon>Tracheophyta</taxon>
        <taxon>Spermatophyta</taxon>
        <taxon>Magnoliopsida</taxon>
        <taxon>eudicotyledons</taxon>
        <taxon>Gunneridae</taxon>
        <taxon>Pentapetalae</taxon>
        <taxon>asterids</taxon>
        <taxon>lamiids</taxon>
        <taxon>Solanales</taxon>
        <taxon>Solanaceae</taxon>
        <taxon>Nicotianoideae</taxon>
        <taxon>Nicotianeae</taxon>
        <taxon>Nicotiana</taxon>
    </lineage>
</organism>
<evidence type="ECO:0000256" key="5">
    <source>
        <dbReference type="ARBA" id="ARBA00022821"/>
    </source>
</evidence>
<sequence length="1478" mass="170515">MQVWKPFALKPVALPMKSIYVLCRLQKPIQMNVREARKLCQNGWMKEALELFFLWDIEEDCESGYNNFAPTVVGIYNFLSEENYKYCPRWKYDVFLSFRGEETRKTFTGHLYEGLRNRGIFTFQDDKRLEHGASISEELCKAIEESQIVVIIFSKNYATSRWCLDELVKIMECKTQFGQTVIPVFYDVDPSHVRNQRESFAEAFSKHESKFKDDVEGMQKVQRWRSALTEAANLKGCDIRNRIESDCVQQIVDQISKLCKFSLSYLQDIVGINPHLEEVKSLLQIEINDVRIVGIWGMGGVGKTTIARAIFDTLSYQFEVTCFLADVKENKCGMHSLQNILLSELLRENANYVNNKEDGKHLMARRLRSKKVLVVLDDIDHRDHLEYLAGDLGWFGNGSRIIATTRDKHLIGKKDALYEVTTLADHEAIRLFNRYAFKEDVPDEVFEKLTLEVVSHAKGLPLALKVWGSFFHKRNITEWRSAIPQMKKHSNSEIVDKLKISYDGLEPVEQAIFLDIACFLRGREKDEIIQILESCEFGADIGLRVLIDKSLVFISEKDTIEMHDLIQDMGKYVVNMQKDPGERSRLWLAEDFEEVMTNNTGTKAMEAIWFRYSQRLYFSKEAMKNMKRLRIFYIRAQYLNSWIRDDFNCHDGPNEYLSNNLRWFVWDHYPWDSLSTNFEPKRLVHLQLWRSSVHHLWTGIKHLPYLRKLDLRESKSLMRTPDFTGMPNLEYLDLEKCSNLEEVHHSLGCSRRLIVLNLYECGRLKRFPCVNMESLEYLGLYCCYSLEKFPEIHGRMKLELKLYMQYSGIREVPSSITQCQTHITKLNLSKLRDIATLPSSIRMLKSLVELDVSDCSKLEILPEEIGDLENLEKFDAARTLISRPPPSIVCLNKLKLLSFDQRESKEGQVVYFVFPPVAEGLHSLEILHLSDSNLIDGGLPEDIGCLSSLKKLYLGYNNFEHLPQSIAQLGALQFLYLSGCSLLKELPDFMGMPNLEKLELSYCENLEEVHHSLGFFKKLRKLSLDTCERLKRFPGLCIDSLEFLWIRGCSSLEKFPEIHGSINSELEIHMLDNVIRDLDLRGLENLVTLPSCICKFKSLVKLDVSDCSKLEILPEEIGDLENLEWLDARDTIISQPPPSIIRLNKLKFLSFAKQKSQLGVEDEVYFVFPPVAQGLRSLEILNLSYCNLIDGGLPEDIGCLSALKELNLSGNNFEHLPRSIAEFGALRSLDLTECKSLTQLPELPPELDALRADCHMALKSIHNIATKKKKLQQVTFKPLYDSDDTYNDSICNLFTIVHSEKKVPSWFHYQGTDRIVSVNLPENWYVCDNFLGFVVCYFGSVVETIAQLILLCDDGMLSMTQKLASHDYSRSEMKSMIHFFFVPLAGLWDTSKANGKTPNDFGLIRLSFSGVMKEYGFRLLYKDEPELEALLQMRENNNEPTEQCIGIRRSRYDNSEHHDSVTNKASSSSSSKKQRSHF</sequence>
<dbReference type="InterPro" id="IPR058546">
    <property type="entry name" value="RPS4B/Roq1-like_LRR"/>
</dbReference>
<evidence type="ECO:0000256" key="6">
    <source>
        <dbReference type="ARBA" id="ARBA00023027"/>
    </source>
</evidence>
<dbReference type="InterPro" id="IPR044974">
    <property type="entry name" value="Disease_R_plants"/>
</dbReference>
<dbReference type="SUPFAM" id="SSF52047">
    <property type="entry name" value="RNI-like"/>
    <property type="match status" value="2"/>
</dbReference>
<dbReference type="SUPFAM" id="SSF52200">
    <property type="entry name" value="Toll/Interleukin receptor TIR domain"/>
    <property type="match status" value="1"/>
</dbReference>
<dbReference type="Pfam" id="PF23598">
    <property type="entry name" value="LRR_14"/>
    <property type="match status" value="1"/>
</dbReference>
<dbReference type="InterPro" id="IPR000157">
    <property type="entry name" value="TIR_dom"/>
</dbReference>
<dbReference type="RefSeq" id="XP_009785918.1">
    <property type="nucleotide sequence ID" value="XM_009787616.1"/>
</dbReference>
<dbReference type="SUPFAM" id="SSF46785">
    <property type="entry name" value="Winged helix' DNA-binding domain"/>
    <property type="match status" value="1"/>
</dbReference>
<dbReference type="InterPro" id="IPR003591">
    <property type="entry name" value="Leu-rich_rpt_typical-subtyp"/>
</dbReference>
<dbReference type="Gene3D" id="3.40.50.300">
    <property type="entry name" value="P-loop containing nucleotide triphosphate hydrolases"/>
    <property type="match status" value="1"/>
</dbReference>
<dbReference type="Pfam" id="PF00560">
    <property type="entry name" value="LRR_1"/>
    <property type="match status" value="2"/>
</dbReference>
<dbReference type="FunFam" id="3.40.50.10140:FF:000007">
    <property type="entry name" value="Disease resistance protein (TIR-NBS-LRR class)"/>
    <property type="match status" value="1"/>
</dbReference>
<dbReference type="PANTHER" id="PTHR11017">
    <property type="entry name" value="LEUCINE-RICH REPEAT-CONTAINING PROTEIN"/>
    <property type="match status" value="1"/>
</dbReference>
<name>A0A1U7X4Z1_NICSY</name>
<dbReference type="eggNOG" id="ENOG502SI7S">
    <property type="taxonomic scope" value="Eukaryota"/>
</dbReference>
<evidence type="ECO:0000256" key="4">
    <source>
        <dbReference type="ARBA" id="ARBA00022801"/>
    </source>
</evidence>
<dbReference type="Gene3D" id="1.10.8.430">
    <property type="entry name" value="Helical domain of apoptotic protease-activating factors"/>
    <property type="match status" value="1"/>
</dbReference>
<evidence type="ECO:0000256" key="3">
    <source>
        <dbReference type="ARBA" id="ARBA00022737"/>
    </source>
</evidence>
<evidence type="ECO:0000256" key="8">
    <source>
        <dbReference type="SAM" id="MobiDB-lite"/>
    </source>
</evidence>
<dbReference type="InterPro" id="IPR042197">
    <property type="entry name" value="Apaf_helical"/>
</dbReference>
<dbReference type="GO" id="GO:0007165">
    <property type="term" value="P:signal transduction"/>
    <property type="evidence" value="ECO:0007669"/>
    <property type="project" value="InterPro"/>
</dbReference>
<dbReference type="GO" id="GO:0051707">
    <property type="term" value="P:response to other organism"/>
    <property type="evidence" value="ECO:0007669"/>
    <property type="project" value="UniProtKB-ARBA"/>
</dbReference>
<reference evidence="10" key="1">
    <citation type="journal article" date="2013" name="Genome Biol.">
        <title>Reference genomes and transcriptomes of Nicotiana sylvestris and Nicotiana tomentosiformis.</title>
        <authorList>
            <person name="Sierro N."/>
            <person name="Battey J.N."/>
            <person name="Ouadi S."/>
            <person name="Bovet L."/>
            <person name="Goepfert S."/>
            <person name="Bakaher N."/>
            <person name="Peitsch M.C."/>
            <person name="Ivanov N.V."/>
        </authorList>
    </citation>
    <scope>NUCLEOTIDE SEQUENCE [LARGE SCALE GENOMIC DNA]</scope>
</reference>
<dbReference type="SMART" id="SM00255">
    <property type="entry name" value="TIR"/>
    <property type="match status" value="1"/>
</dbReference>
<keyword evidence="6" id="KW-0520">NAD</keyword>
<dbReference type="PANTHER" id="PTHR11017:SF569">
    <property type="entry name" value="DISEASE RESISTANCE PROTEIN"/>
    <property type="match status" value="1"/>
</dbReference>
<evidence type="ECO:0000259" key="9">
    <source>
        <dbReference type="PROSITE" id="PS50104"/>
    </source>
</evidence>
<dbReference type="Pfam" id="PF01582">
    <property type="entry name" value="TIR"/>
    <property type="match status" value="1"/>
</dbReference>
<dbReference type="Pfam" id="PF20160">
    <property type="entry name" value="C-JID"/>
    <property type="match status" value="1"/>
</dbReference>
<evidence type="ECO:0000256" key="7">
    <source>
        <dbReference type="ARBA" id="ARBA00047304"/>
    </source>
</evidence>
<dbReference type="PROSITE" id="PS50104">
    <property type="entry name" value="TIR"/>
    <property type="match status" value="1"/>
</dbReference>
<proteinExistence type="predicted"/>
<dbReference type="Proteomes" id="UP000189701">
    <property type="component" value="Unplaced"/>
</dbReference>
<dbReference type="SUPFAM" id="SSF52540">
    <property type="entry name" value="P-loop containing nucleoside triphosphate hydrolases"/>
    <property type="match status" value="1"/>
</dbReference>
<dbReference type="PRINTS" id="PR00364">
    <property type="entry name" value="DISEASERSIST"/>
</dbReference>
<dbReference type="KEGG" id="nsy:104234118"/>
<dbReference type="InterPro" id="IPR058192">
    <property type="entry name" value="WHD_ROQ1-like"/>
</dbReference>
<dbReference type="InterPro" id="IPR036390">
    <property type="entry name" value="WH_DNA-bd_sf"/>
</dbReference>
<evidence type="ECO:0000256" key="1">
    <source>
        <dbReference type="ARBA" id="ARBA00011982"/>
    </source>
</evidence>
<dbReference type="OrthoDB" id="1261090at2759"/>
<dbReference type="InterPro" id="IPR001611">
    <property type="entry name" value="Leu-rich_rpt"/>
</dbReference>
<keyword evidence="10" id="KW-1185">Reference proteome</keyword>
<dbReference type="InterPro" id="IPR002182">
    <property type="entry name" value="NB-ARC"/>
</dbReference>
<feature type="region of interest" description="Disordered" evidence="8">
    <location>
        <begin position="1450"/>
        <end position="1478"/>
    </location>
</feature>
<dbReference type="Pfam" id="PF00931">
    <property type="entry name" value="NB-ARC"/>
    <property type="match status" value="1"/>
</dbReference>